<organism evidence="1 3">
    <name type="scientific">Mycolicibacterium madagascariense</name>
    <dbReference type="NCBI Taxonomy" id="212765"/>
    <lineage>
        <taxon>Bacteria</taxon>
        <taxon>Bacillati</taxon>
        <taxon>Actinomycetota</taxon>
        <taxon>Actinomycetes</taxon>
        <taxon>Mycobacteriales</taxon>
        <taxon>Mycobacteriaceae</taxon>
        <taxon>Mycolicibacterium</taxon>
    </lineage>
</organism>
<evidence type="ECO:0000313" key="3">
    <source>
        <dbReference type="Proteomes" id="UP000466517"/>
    </source>
</evidence>
<reference evidence="1 3" key="1">
    <citation type="journal article" date="2019" name="Emerg. Microbes Infect.">
        <title>Comprehensive subspecies identification of 175 nontuberculous mycobacteria species based on 7547 genomic profiles.</title>
        <authorList>
            <person name="Matsumoto Y."/>
            <person name="Kinjo T."/>
            <person name="Motooka D."/>
            <person name="Nabeya D."/>
            <person name="Jung N."/>
            <person name="Uechi K."/>
            <person name="Horii T."/>
            <person name="Iida T."/>
            <person name="Fujita J."/>
            <person name="Nakamura S."/>
        </authorList>
    </citation>
    <scope>NUCLEOTIDE SEQUENCE [LARGE SCALE GENOMIC DNA]</scope>
    <source>
        <strain evidence="1 3">JCM 13574</strain>
        <plasmid evidence="1">pJCM13574</plasmid>
        <plasmid evidence="3">pjcm13574 dna</plasmid>
    </source>
</reference>
<dbReference type="AlphaFoldDB" id="A0A7I7XPL2"/>
<dbReference type="RefSeq" id="WP_163744642.1">
    <property type="nucleotide sequence ID" value="NZ_AP022611.1"/>
</dbReference>
<geneLocation type="plasmid" evidence="1">
    <name>pJCM13574</name>
</geneLocation>
<evidence type="ECO:0000313" key="2">
    <source>
        <dbReference type="EMBL" id="BBZ31382.1"/>
    </source>
</evidence>
<keyword evidence="1" id="KW-0614">Plasmid</keyword>
<reference evidence="1" key="2">
    <citation type="submission" date="2020-02" db="EMBL/GenBank/DDBJ databases">
        <authorList>
            <person name="Matsumoto Y."/>
            <person name="Motooka D."/>
            <person name="Nakamura S."/>
        </authorList>
    </citation>
    <scope>NUCLEOTIDE SEQUENCE</scope>
    <source>
        <strain evidence="1">JCM 13574</strain>
        <plasmid evidence="1">pJCM13574</plasmid>
    </source>
</reference>
<proteinExistence type="predicted"/>
<dbReference type="KEGG" id="mmag:MMAD_54830"/>
<geneLocation type="plasmid" evidence="3">
    <name>pjcm13574 dna</name>
</geneLocation>
<gene>
    <name evidence="1" type="ORF">MMAD_54830</name>
    <name evidence="2" type="ORF">MMAD_56770</name>
</gene>
<accession>A0A7I7XPL2</accession>
<sequence>MTAPLDEWVNRSGMVIDAMAHFDLPARLDLDYSLPSLRAVVAAARERFADPAEALDTDEQPFVEGLVAYVGECLLRVGRGQWGWDDAPGFATRGHPPLTDAGLLGRLSSHRWVFDDVDVAGVPVVDADPALDVAPASPLHLLLAELGNGRPETIAAEYERWQRAASTHAAGHPAWTEPSAPVLTAGFPRLPRSPELDAWLEQRRHAFPRWAQTYGDGWDFTADTIDALADLVFRVTPTVEALLDPANADFAEGAGWYLGEALRRAYPSRWAFRAYLREPGDPLAVCFTVQTADDRDVTGPLIRLKLALKRRDPARLRTGYDAWAAG</sequence>
<keyword evidence="3" id="KW-1185">Reference proteome</keyword>
<name>A0A7I7XPL2_9MYCO</name>
<protein>
    <submittedName>
        <fullName evidence="1">Uncharacterized protein</fullName>
    </submittedName>
</protein>
<dbReference type="KEGG" id="mmag:MMAD_56770"/>
<dbReference type="EMBL" id="AP022611">
    <property type="protein sequence ID" value="BBZ31382.1"/>
    <property type="molecule type" value="Genomic_DNA"/>
</dbReference>
<evidence type="ECO:0000313" key="1">
    <source>
        <dbReference type="EMBL" id="BBZ31188.1"/>
    </source>
</evidence>
<dbReference type="Proteomes" id="UP000466517">
    <property type="component" value="Plasmid pJCM13574"/>
</dbReference>
<dbReference type="EMBL" id="AP022611">
    <property type="protein sequence ID" value="BBZ31188.1"/>
    <property type="molecule type" value="Genomic_DNA"/>
</dbReference>